<evidence type="ECO:0000256" key="8">
    <source>
        <dbReference type="ARBA" id="ARBA00023002"/>
    </source>
</evidence>
<feature type="binding site" evidence="9">
    <location>
        <begin position="62"/>
        <end position="65"/>
    </location>
    <ligand>
        <name>FMN</name>
        <dbReference type="ChEBI" id="CHEBI:58210"/>
    </ligand>
</feature>
<feature type="binding site" evidence="9">
    <location>
        <position position="488"/>
    </location>
    <ligand>
        <name>NADP(+)</name>
        <dbReference type="ChEBI" id="CHEBI:58349"/>
    </ligand>
</feature>
<dbReference type="AlphaFoldDB" id="A0A9P4JTT5"/>
<dbReference type="PANTHER" id="PTHR19384:SF10">
    <property type="entry name" value="NADPH-DEPENDENT DIFLAVIN OXIDOREDUCTASE 1"/>
    <property type="match status" value="1"/>
</dbReference>
<keyword evidence="7 9" id="KW-0521">NADP</keyword>
<dbReference type="InterPro" id="IPR008254">
    <property type="entry name" value="Flavodoxin/NO_synth"/>
</dbReference>
<dbReference type="InterPro" id="IPR001433">
    <property type="entry name" value="OxRdtase_FAD/NAD-bd"/>
</dbReference>
<dbReference type="Gene3D" id="3.40.50.80">
    <property type="entry name" value="Nucleotide-binding domain of ferredoxin-NADP reductase (FNR) module"/>
    <property type="match status" value="1"/>
</dbReference>
<dbReference type="PROSITE" id="PS51384">
    <property type="entry name" value="FAD_FR"/>
    <property type="match status" value="1"/>
</dbReference>
<dbReference type="Gene3D" id="2.40.30.10">
    <property type="entry name" value="Translation factors"/>
    <property type="match status" value="1"/>
</dbReference>
<dbReference type="EC" id="1.18.1.-" evidence="9"/>
<dbReference type="PRINTS" id="PR00371">
    <property type="entry name" value="FPNCR"/>
</dbReference>
<dbReference type="PANTHER" id="PTHR19384">
    <property type="entry name" value="NITRIC OXIDE SYNTHASE-RELATED"/>
    <property type="match status" value="1"/>
</dbReference>
<comment type="caution">
    <text evidence="9">Lacks conserved residue(s) required for the propagation of feature annotation.</text>
</comment>
<dbReference type="FunFam" id="1.20.990.10:FF:000013">
    <property type="entry name" value="NADPH-dependent diflavin oxidoreductase 1"/>
    <property type="match status" value="1"/>
</dbReference>
<dbReference type="PRINTS" id="PR00369">
    <property type="entry name" value="FLAVODOXIN"/>
</dbReference>
<accession>A0A9P4JTT5</accession>
<evidence type="ECO:0000256" key="9">
    <source>
        <dbReference type="HAMAP-Rule" id="MF_03178"/>
    </source>
</evidence>
<comment type="subunit">
    <text evidence="9">Interacts with DRE2; as part of the cytosolic iron-sulfur (Fe-S) protein assembly (CIA) machinery.</text>
</comment>
<dbReference type="FunFam" id="3.40.50.80:FF:000030">
    <property type="entry name" value="NADPH-dependent diflavin oxidoreductase 1"/>
    <property type="match status" value="1"/>
</dbReference>
<dbReference type="Gene3D" id="1.20.990.10">
    <property type="entry name" value="NADPH-cytochrome p450 Reductase, Chain A, domain 3"/>
    <property type="match status" value="1"/>
</dbReference>
<dbReference type="EMBL" id="ML993880">
    <property type="protein sequence ID" value="KAF2204266.1"/>
    <property type="molecule type" value="Genomic_DNA"/>
</dbReference>
<keyword evidence="3 9" id="KW-0963">Cytoplasm</keyword>
<dbReference type="SUPFAM" id="SSF52218">
    <property type="entry name" value="Flavoproteins"/>
    <property type="match status" value="1"/>
</dbReference>
<proteinExistence type="inferred from homology"/>
<evidence type="ECO:0000256" key="3">
    <source>
        <dbReference type="ARBA" id="ARBA00022490"/>
    </source>
</evidence>
<evidence type="ECO:0000256" key="1">
    <source>
        <dbReference type="ARBA" id="ARBA00001917"/>
    </source>
</evidence>
<feature type="binding site" evidence="9">
    <location>
        <begin position="446"/>
        <end position="449"/>
    </location>
    <ligand>
        <name>FAD</name>
        <dbReference type="ChEBI" id="CHEBI:57692"/>
    </ligand>
</feature>
<dbReference type="Pfam" id="PF00667">
    <property type="entry name" value="FAD_binding_1"/>
    <property type="match status" value="1"/>
</dbReference>
<dbReference type="OrthoDB" id="1856718at2759"/>
<dbReference type="SUPFAM" id="SSF52343">
    <property type="entry name" value="Ferredoxin reductase-like, C-terminal NADP-linked domain"/>
    <property type="match status" value="1"/>
</dbReference>
<evidence type="ECO:0000256" key="7">
    <source>
        <dbReference type="ARBA" id="ARBA00022857"/>
    </source>
</evidence>
<keyword evidence="13" id="KW-1185">Reference proteome</keyword>
<feature type="binding site" evidence="9">
    <location>
        <begin position="556"/>
        <end position="557"/>
    </location>
    <ligand>
        <name>NADP(+)</name>
        <dbReference type="ChEBI" id="CHEBI:58349"/>
    </ligand>
</feature>
<feature type="binding site" evidence="9">
    <location>
        <begin position="15"/>
        <end position="20"/>
    </location>
    <ligand>
        <name>FMN</name>
        <dbReference type="ChEBI" id="CHEBI:58210"/>
    </ligand>
</feature>
<comment type="caution">
    <text evidence="12">The sequence shown here is derived from an EMBL/GenBank/DDBJ whole genome shotgun (WGS) entry which is preliminary data.</text>
</comment>
<comment type="similarity">
    <text evidence="9">Belongs to the NADPH-dependent diflavin oxidoreductase NDOR1 family.</text>
</comment>
<dbReference type="InterPro" id="IPR039261">
    <property type="entry name" value="FNR_nucleotide-bd"/>
</dbReference>
<feature type="domain" description="Flavodoxin-like" evidence="10">
    <location>
        <begin position="9"/>
        <end position="153"/>
    </location>
</feature>
<keyword evidence="9" id="KW-0496">Mitochondrion</keyword>
<evidence type="ECO:0000256" key="4">
    <source>
        <dbReference type="ARBA" id="ARBA00022630"/>
    </source>
</evidence>
<keyword evidence="4 9" id="KW-0285">Flavoprotein</keyword>
<dbReference type="HAMAP" id="MF_03178">
    <property type="entry name" value="NDOR1"/>
    <property type="match status" value="1"/>
</dbReference>
<feature type="domain" description="FAD-binding FR-type" evidence="11">
    <location>
        <begin position="225"/>
        <end position="473"/>
    </location>
</feature>
<feature type="binding site" evidence="9">
    <location>
        <position position="637"/>
    </location>
    <ligand>
        <name>FAD</name>
        <dbReference type="ChEBI" id="CHEBI:57692"/>
    </ligand>
</feature>
<evidence type="ECO:0000313" key="12">
    <source>
        <dbReference type="EMBL" id="KAF2204266.1"/>
    </source>
</evidence>
<dbReference type="GO" id="GO:0010181">
    <property type="term" value="F:FMN binding"/>
    <property type="evidence" value="ECO:0007669"/>
    <property type="project" value="UniProtKB-UniRule"/>
</dbReference>
<dbReference type="Pfam" id="PF00175">
    <property type="entry name" value="NAD_binding_1"/>
    <property type="match status" value="1"/>
</dbReference>
<feature type="binding site" evidence="9">
    <location>
        <begin position="407"/>
        <end position="410"/>
    </location>
    <ligand>
        <name>FAD</name>
        <dbReference type="ChEBI" id="CHEBI:57692"/>
    </ligand>
</feature>
<comment type="similarity">
    <text evidence="9">In the N-terminal section; belongs to the flavodoxin family.</text>
</comment>
<dbReference type="InterPro" id="IPR023173">
    <property type="entry name" value="NADPH_Cyt_P450_Rdtase_alpha"/>
</dbReference>
<comment type="similarity">
    <text evidence="9">In the C-terminal section; belongs to the flavoprotein pyridine nucleotide cytochrome reductase family.</text>
</comment>
<dbReference type="GO" id="GO:0005739">
    <property type="term" value="C:mitochondrion"/>
    <property type="evidence" value="ECO:0007669"/>
    <property type="project" value="UniProtKB-SubCell"/>
</dbReference>
<dbReference type="GO" id="GO:0005829">
    <property type="term" value="C:cytosol"/>
    <property type="evidence" value="ECO:0007669"/>
    <property type="project" value="TreeGrafter"/>
</dbReference>
<feature type="binding site" evidence="9">
    <location>
        <begin position="100"/>
        <end position="109"/>
    </location>
    <ligand>
        <name>FMN</name>
        <dbReference type="ChEBI" id="CHEBI:58210"/>
    </ligand>
</feature>
<dbReference type="Pfam" id="PF00258">
    <property type="entry name" value="Flavodoxin_1"/>
    <property type="match status" value="1"/>
</dbReference>
<dbReference type="GO" id="GO:0160246">
    <property type="term" value="F:NADPH-iron-sulfur [2Fe-2S] protein oxidoreductase activity"/>
    <property type="evidence" value="ECO:0007669"/>
    <property type="project" value="InterPro"/>
</dbReference>
<dbReference type="InterPro" id="IPR028879">
    <property type="entry name" value="NDOR1"/>
</dbReference>
<dbReference type="Gene3D" id="3.40.50.360">
    <property type="match status" value="1"/>
</dbReference>
<dbReference type="InterPro" id="IPR001709">
    <property type="entry name" value="Flavoprot_Pyr_Nucl_cyt_Rdtase"/>
</dbReference>
<organism evidence="12 13">
    <name type="scientific">Delitschia confertaspora ATCC 74209</name>
    <dbReference type="NCBI Taxonomy" id="1513339"/>
    <lineage>
        <taxon>Eukaryota</taxon>
        <taxon>Fungi</taxon>
        <taxon>Dikarya</taxon>
        <taxon>Ascomycota</taxon>
        <taxon>Pezizomycotina</taxon>
        <taxon>Dothideomycetes</taxon>
        <taxon>Pleosporomycetidae</taxon>
        <taxon>Pleosporales</taxon>
        <taxon>Delitschiaceae</taxon>
        <taxon>Delitschia</taxon>
    </lineage>
</organism>
<comment type="cofactor">
    <cofactor evidence="1 9">
        <name>FMN</name>
        <dbReference type="ChEBI" id="CHEBI:58210"/>
    </cofactor>
</comment>
<gene>
    <name evidence="9" type="primary">TAH18</name>
    <name evidence="12" type="ORF">GQ43DRAFT_409823</name>
</gene>
<comment type="cofactor">
    <cofactor evidence="2 9">
        <name>FAD</name>
        <dbReference type="ChEBI" id="CHEBI:57692"/>
    </cofactor>
</comment>
<dbReference type="InterPro" id="IPR001094">
    <property type="entry name" value="Flavdoxin-like"/>
</dbReference>
<feature type="binding site" evidence="9">
    <location>
        <position position="377"/>
    </location>
    <ligand>
        <name>FAD</name>
        <dbReference type="ChEBI" id="CHEBI:57692"/>
    </ligand>
</feature>
<evidence type="ECO:0000256" key="5">
    <source>
        <dbReference type="ARBA" id="ARBA00022643"/>
    </source>
</evidence>
<evidence type="ECO:0000313" key="13">
    <source>
        <dbReference type="Proteomes" id="UP000799536"/>
    </source>
</evidence>
<evidence type="ECO:0000259" key="10">
    <source>
        <dbReference type="PROSITE" id="PS50902"/>
    </source>
</evidence>
<comment type="subcellular location">
    <subcellularLocation>
        <location evidence="9">Cytoplasm</location>
    </subcellularLocation>
    <subcellularLocation>
        <location evidence="9">Mitochondrion</location>
    </subcellularLocation>
    <text evidence="9">Relocalizes to mitochondria after H(2)O(2) exposure.</text>
</comment>
<name>A0A9P4JTT5_9PLEO</name>
<dbReference type="PROSITE" id="PS50902">
    <property type="entry name" value="FLAVODOXIN_LIKE"/>
    <property type="match status" value="1"/>
</dbReference>
<dbReference type="FunFam" id="3.40.50.360:FF:000034">
    <property type="entry name" value="NADPH-dependent diflavin oxidoreductase 1"/>
    <property type="match status" value="1"/>
</dbReference>
<dbReference type="GO" id="GO:0016226">
    <property type="term" value="P:iron-sulfur cluster assembly"/>
    <property type="evidence" value="ECO:0007669"/>
    <property type="project" value="UniProtKB-UniRule"/>
</dbReference>
<keyword evidence="5 9" id="KW-0288">FMN</keyword>
<feature type="binding site" evidence="9">
    <location>
        <begin position="562"/>
        <end position="566"/>
    </location>
    <ligand>
        <name>NADP(+)</name>
        <dbReference type="ChEBI" id="CHEBI:58349"/>
    </ligand>
</feature>
<comment type="function">
    <text evidence="9">NADPH-dependent reductase which is a central component of the cytosolic iron-sulfur (Fe-S) protein assembly (CIA) machinery. Transfers electrons from NADPH via its FAD and FMN prosthetic groups to the [2Fe-2S] cluster of DRE2, another key component of the CIA machinery. In turn, this reduced cluster provides electrons for assembly of cytosolic iron-sulfur cluster proteins. Positively controls H(2)O(2)-induced cell death.</text>
</comment>
<dbReference type="GO" id="GO:0050660">
    <property type="term" value="F:flavin adenine dinucleotide binding"/>
    <property type="evidence" value="ECO:0007669"/>
    <property type="project" value="UniProtKB-UniRule"/>
</dbReference>
<dbReference type="InterPro" id="IPR029039">
    <property type="entry name" value="Flavoprotein-like_sf"/>
</dbReference>
<evidence type="ECO:0000256" key="2">
    <source>
        <dbReference type="ARBA" id="ARBA00001974"/>
    </source>
</evidence>
<protein>
    <recommendedName>
        <fullName evidence="9">NADPH-dependent diflavin oxidoreductase 1</fullName>
        <ecNumber evidence="9">1.18.1.-</ecNumber>
    </recommendedName>
    <alternativeName>
        <fullName evidence="9">NADPH-dependent FMN and FAD-containing oxidoreductase</fullName>
    </alternativeName>
</protein>
<dbReference type="InterPro" id="IPR017927">
    <property type="entry name" value="FAD-bd_FR_type"/>
</dbReference>
<reference evidence="12" key="1">
    <citation type="journal article" date="2020" name="Stud. Mycol.">
        <title>101 Dothideomycetes genomes: a test case for predicting lifestyles and emergence of pathogens.</title>
        <authorList>
            <person name="Haridas S."/>
            <person name="Albert R."/>
            <person name="Binder M."/>
            <person name="Bloem J."/>
            <person name="Labutti K."/>
            <person name="Salamov A."/>
            <person name="Andreopoulos B."/>
            <person name="Baker S."/>
            <person name="Barry K."/>
            <person name="Bills G."/>
            <person name="Bluhm B."/>
            <person name="Cannon C."/>
            <person name="Castanera R."/>
            <person name="Culley D."/>
            <person name="Daum C."/>
            <person name="Ezra D."/>
            <person name="Gonzalez J."/>
            <person name="Henrissat B."/>
            <person name="Kuo A."/>
            <person name="Liang C."/>
            <person name="Lipzen A."/>
            <person name="Lutzoni F."/>
            <person name="Magnuson J."/>
            <person name="Mondo S."/>
            <person name="Nolan M."/>
            <person name="Ohm R."/>
            <person name="Pangilinan J."/>
            <person name="Park H.-J."/>
            <person name="Ramirez L."/>
            <person name="Alfaro M."/>
            <person name="Sun H."/>
            <person name="Tritt A."/>
            <person name="Yoshinaga Y."/>
            <person name="Zwiers L.-H."/>
            <person name="Turgeon B."/>
            <person name="Goodwin S."/>
            <person name="Spatafora J."/>
            <person name="Crous P."/>
            <person name="Grigoriev I."/>
        </authorList>
    </citation>
    <scope>NUCLEOTIDE SEQUENCE</scope>
    <source>
        <strain evidence="12">ATCC 74209</strain>
    </source>
</reference>
<feature type="binding site" evidence="9">
    <location>
        <position position="135"/>
    </location>
    <ligand>
        <name>FMN</name>
        <dbReference type="ChEBI" id="CHEBI:58210"/>
    </ligand>
</feature>
<evidence type="ECO:0000259" key="11">
    <source>
        <dbReference type="PROSITE" id="PS51384"/>
    </source>
</evidence>
<dbReference type="SUPFAM" id="SSF63380">
    <property type="entry name" value="Riboflavin synthase domain-like"/>
    <property type="match status" value="1"/>
</dbReference>
<keyword evidence="8 9" id="KW-0560">Oxidoreductase</keyword>
<dbReference type="GO" id="GO:0016651">
    <property type="term" value="F:oxidoreductase activity, acting on NAD(P)H"/>
    <property type="evidence" value="ECO:0007669"/>
    <property type="project" value="UniProtKB-UniRule"/>
</dbReference>
<dbReference type="Proteomes" id="UP000799536">
    <property type="component" value="Unassembled WGS sequence"/>
</dbReference>
<dbReference type="InterPro" id="IPR003097">
    <property type="entry name" value="CysJ-like_FAD-binding"/>
</dbReference>
<dbReference type="GO" id="GO:0050661">
    <property type="term" value="F:NADP binding"/>
    <property type="evidence" value="ECO:0007669"/>
    <property type="project" value="UniProtKB-UniRule"/>
</dbReference>
<keyword evidence="6 9" id="KW-0274">FAD</keyword>
<comment type="catalytic activity">
    <reaction evidence="9">
        <text>2 oxidized [2Fe-2S]-[protein] + NADPH = 2 reduced [2Fe-2S]-[protein] + NADP(+) + H(+)</text>
        <dbReference type="Rhea" id="RHEA:67716"/>
        <dbReference type="Rhea" id="RHEA-COMP:17327"/>
        <dbReference type="Rhea" id="RHEA-COMP:17328"/>
        <dbReference type="ChEBI" id="CHEBI:15378"/>
        <dbReference type="ChEBI" id="CHEBI:33737"/>
        <dbReference type="ChEBI" id="CHEBI:33738"/>
        <dbReference type="ChEBI" id="CHEBI:57783"/>
        <dbReference type="ChEBI" id="CHEBI:58349"/>
    </reaction>
</comment>
<sequence length="637" mass="72438">MERMQKRKALVLYGSETGNAQDVAEELGRVAERLRFDTDVSELNSINLRQLLQPSVILIAISTTGQGELPANSQLFWKTLRSARLRPGCLHSVRFASFGLGDTSYPKFNWAHRKLYNRLIQLGAQPICDRGEADEQHPEGIDGSFLPWSIHLRQRLLEEYPLPDGVEPIPDDVLLEPKWLLDFAEATKTDAQTDGMLKTLTSTLTSAFIGEDHPEVPSPGLLNIPGGLTAEIRANERITPSTHWQDVRHLVLDISSFHPYTPGDVLTIYPKNFPSDVNEFIKIMQWEAIADEPLEFITSSSTSLSTLPLLLQNRAPESKVTLRTLLTNCLDIMAIPRRSFFAHLAHFTQDEFQRDRLLEFTNPEYVDELYDYTTRPRRSILEVLQEFETVKIPWQRICSVIPVMRGRQFSIASALAPGSAQENRTRIELLIAIVKYRTVIKRIRQGVCTRYIASLQLGQEITVTLQKGGFGVSKAEIERPVVMVGPGTGVAPMRALIHQRRYWRNEFTQNQSEQGPDGKDILFFGCRNANADFYFKNEWETLISQGLPLDLYPAFSRDQRQKVYVQDLIREHGQQVYDALANRNGLIYICGSSGKMPQAVRESLIEVFQGHSGQGREEAEKYLAEMEKSGRYKQETW</sequence>
<evidence type="ECO:0000256" key="6">
    <source>
        <dbReference type="ARBA" id="ARBA00022827"/>
    </source>
</evidence>
<dbReference type="InterPro" id="IPR017938">
    <property type="entry name" value="Riboflavin_synthase-like_b-brl"/>
</dbReference>